<dbReference type="Gene3D" id="3.40.50.10140">
    <property type="entry name" value="Toll/interleukin-1 receptor homology (TIR) domain"/>
    <property type="match status" value="1"/>
</dbReference>
<protein>
    <submittedName>
        <fullName evidence="3">TIR domain-containing protein</fullName>
    </submittedName>
</protein>
<evidence type="ECO:0000259" key="2">
    <source>
        <dbReference type="Pfam" id="PF13676"/>
    </source>
</evidence>
<feature type="compositionally biased region" description="Low complexity" evidence="1">
    <location>
        <begin position="301"/>
        <end position="316"/>
    </location>
</feature>
<dbReference type="Pfam" id="PF13676">
    <property type="entry name" value="TIR_2"/>
    <property type="match status" value="1"/>
</dbReference>
<feature type="domain" description="TIR" evidence="2">
    <location>
        <begin position="16"/>
        <end position="131"/>
    </location>
</feature>
<dbReference type="Proteomes" id="UP000318186">
    <property type="component" value="Unassembled WGS sequence"/>
</dbReference>
<evidence type="ECO:0000256" key="1">
    <source>
        <dbReference type="SAM" id="MobiDB-lite"/>
    </source>
</evidence>
<feature type="compositionally biased region" description="Basic residues" evidence="1">
    <location>
        <begin position="245"/>
        <end position="259"/>
    </location>
</feature>
<name>A0A561US22_9ACTN</name>
<feature type="compositionally biased region" description="Polar residues" evidence="1">
    <location>
        <begin position="317"/>
        <end position="326"/>
    </location>
</feature>
<proteinExistence type="predicted"/>
<dbReference type="SUPFAM" id="SSF52200">
    <property type="entry name" value="Toll/Interleukin receptor TIR domain"/>
    <property type="match status" value="1"/>
</dbReference>
<sequence length="326" mass="35520">MYATRQRAADRRPYFFLSYARTPAYGGGGADPDMWVEPLFRDLCGHVMAMTDLPAGAPAGAIDREIRSGEGWSERLGEALATCRVFVPLFSPRYFANETCGKEWYAFAQRAIHQRARSGQQGEAIVPALWVPVPPGQLPGPAERLQFDHRDFGDRYVSDGLYGLIKLRLFAEDYERAVYELAKRIVSVADTAGIGAGRAVDSRLAPSAFGTPGSRTGGPRPMRVTIAAPTRHDLPQGRTSATTAIRRRTGTPTTRRRHAPWPTSPRTWCAPSTTRPPSPPSTRNPAIREANSPRPHPRSCSSTAGRSRTRSGAAGSPPSTRRTAPG</sequence>
<dbReference type="EMBL" id="VIWW01000001">
    <property type="protein sequence ID" value="TWG02156.1"/>
    <property type="molecule type" value="Genomic_DNA"/>
</dbReference>
<dbReference type="InterPro" id="IPR035897">
    <property type="entry name" value="Toll_tir_struct_dom_sf"/>
</dbReference>
<gene>
    <name evidence="3" type="ORF">FHX80_11557</name>
</gene>
<feature type="region of interest" description="Disordered" evidence="1">
    <location>
        <begin position="229"/>
        <end position="326"/>
    </location>
</feature>
<comment type="caution">
    <text evidence="3">The sequence shown here is derived from an EMBL/GenBank/DDBJ whole genome shotgun (WGS) entry which is preliminary data.</text>
</comment>
<reference evidence="3 4" key="1">
    <citation type="submission" date="2019-06" db="EMBL/GenBank/DDBJ databases">
        <title>Sequencing the genomes of 1000 actinobacteria strains.</title>
        <authorList>
            <person name="Klenk H.-P."/>
        </authorList>
    </citation>
    <scope>NUCLEOTIDE SEQUENCE [LARGE SCALE GENOMIC DNA]</scope>
    <source>
        <strain evidence="3 4">DSM 42059</strain>
    </source>
</reference>
<evidence type="ECO:0000313" key="4">
    <source>
        <dbReference type="Proteomes" id="UP000318186"/>
    </source>
</evidence>
<evidence type="ECO:0000313" key="3">
    <source>
        <dbReference type="EMBL" id="TWG02156.1"/>
    </source>
</evidence>
<dbReference type="InterPro" id="IPR000157">
    <property type="entry name" value="TIR_dom"/>
</dbReference>
<dbReference type="AlphaFoldDB" id="A0A561US22"/>
<dbReference type="InterPro" id="IPR047603">
    <property type="entry name" value="FxsC_N"/>
</dbReference>
<dbReference type="GO" id="GO:0007165">
    <property type="term" value="P:signal transduction"/>
    <property type="evidence" value="ECO:0007669"/>
    <property type="project" value="InterPro"/>
</dbReference>
<organism evidence="3 4">
    <name type="scientific">Streptomyces brevispora</name>
    <dbReference type="NCBI Taxonomy" id="887462"/>
    <lineage>
        <taxon>Bacteria</taxon>
        <taxon>Bacillati</taxon>
        <taxon>Actinomycetota</taxon>
        <taxon>Actinomycetes</taxon>
        <taxon>Kitasatosporales</taxon>
        <taxon>Streptomycetaceae</taxon>
        <taxon>Streptomyces</taxon>
    </lineage>
</organism>
<dbReference type="NCBIfam" id="NF040588">
    <property type="entry name" value="FxsC_Nterm"/>
    <property type="match status" value="1"/>
</dbReference>
<accession>A0A561US22</accession>